<accession>A0ACB8B644</accession>
<comment type="caution">
    <text evidence="1">The sequence shown here is derived from an EMBL/GenBank/DDBJ whole genome shotgun (WGS) entry which is preliminary data.</text>
</comment>
<reference evidence="1" key="1">
    <citation type="journal article" date="2021" name="New Phytol.">
        <title>Evolutionary innovations through gain and loss of genes in the ectomycorrhizal Boletales.</title>
        <authorList>
            <person name="Wu G."/>
            <person name="Miyauchi S."/>
            <person name="Morin E."/>
            <person name="Kuo A."/>
            <person name="Drula E."/>
            <person name="Varga T."/>
            <person name="Kohler A."/>
            <person name="Feng B."/>
            <person name="Cao Y."/>
            <person name="Lipzen A."/>
            <person name="Daum C."/>
            <person name="Hundley H."/>
            <person name="Pangilinan J."/>
            <person name="Johnson J."/>
            <person name="Barry K."/>
            <person name="LaButti K."/>
            <person name="Ng V."/>
            <person name="Ahrendt S."/>
            <person name="Min B."/>
            <person name="Choi I.G."/>
            <person name="Park H."/>
            <person name="Plett J.M."/>
            <person name="Magnuson J."/>
            <person name="Spatafora J.W."/>
            <person name="Nagy L.G."/>
            <person name="Henrissat B."/>
            <person name="Grigoriev I.V."/>
            <person name="Yang Z.L."/>
            <person name="Xu J."/>
            <person name="Martin F.M."/>
        </authorList>
    </citation>
    <scope>NUCLEOTIDE SEQUENCE</scope>
    <source>
        <strain evidence="1">KUC20120723A-06</strain>
    </source>
</reference>
<keyword evidence="2" id="KW-1185">Reference proteome</keyword>
<protein>
    <submittedName>
        <fullName evidence="1">Uncharacterized protein</fullName>
    </submittedName>
</protein>
<evidence type="ECO:0000313" key="2">
    <source>
        <dbReference type="Proteomes" id="UP000790709"/>
    </source>
</evidence>
<dbReference type="Proteomes" id="UP000790709">
    <property type="component" value="Unassembled WGS sequence"/>
</dbReference>
<evidence type="ECO:0000313" key="1">
    <source>
        <dbReference type="EMBL" id="KAH7920862.1"/>
    </source>
</evidence>
<gene>
    <name evidence="1" type="ORF">BV22DRAFT_1039315</name>
</gene>
<sequence length="58" mass="6503">MTAATSFWNLSLTRNGLWESGTFTSTITATSIGVLLSHLDSLKMKRRRYSDHGQNVFP</sequence>
<name>A0ACB8B644_9AGAM</name>
<proteinExistence type="predicted"/>
<organism evidence="1 2">
    <name type="scientific">Leucogyrophana mollusca</name>
    <dbReference type="NCBI Taxonomy" id="85980"/>
    <lineage>
        <taxon>Eukaryota</taxon>
        <taxon>Fungi</taxon>
        <taxon>Dikarya</taxon>
        <taxon>Basidiomycota</taxon>
        <taxon>Agaricomycotina</taxon>
        <taxon>Agaricomycetes</taxon>
        <taxon>Agaricomycetidae</taxon>
        <taxon>Boletales</taxon>
        <taxon>Boletales incertae sedis</taxon>
        <taxon>Leucogyrophana</taxon>
    </lineage>
</organism>
<dbReference type="EMBL" id="MU266555">
    <property type="protein sequence ID" value="KAH7920862.1"/>
    <property type="molecule type" value="Genomic_DNA"/>
</dbReference>